<protein>
    <submittedName>
        <fullName evidence="3">Uncharacterized protein</fullName>
    </submittedName>
</protein>
<accession>A0A939FD32</accession>
<keyword evidence="2" id="KW-1133">Transmembrane helix</keyword>
<keyword evidence="2" id="KW-0472">Membrane</keyword>
<feature type="compositionally biased region" description="Polar residues" evidence="1">
    <location>
        <begin position="61"/>
        <end position="76"/>
    </location>
</feature>
<keyword evidence="2" id="KW-0812">Transmembrane</keyword>
<gene>
    <name evidence="3" type="ORF">J0695_34545</name>
</gene>
<evidence type="ECO:0000313" key="3">
    <source>
        <dbReference type="EMBL" id="MBO0516850.1"/>
    </source>
</evidence>
<comment type="caution">
    <text evidence="3">The sequence shown here is derived from an EMBL/GenBank/DDBJ whole genome shotgun (WGS) entry which is preliminary data.</text>
</comment>
<feature type="region of interest" description="Disordered" evidence="1">
    <location>
        <begin position="54"/>
        <end position="76"/>
    </location>
</feature>
<feature type="transmembrane region" description="Helical" evidence="2">
    <location>
        <begin position="29"/>
        <end position="47"/>
    </location>
</feature>
<evidence type="ECO:0000313" key="4">
    <source>
        <dbReference type="Proteomes" id="UP000664167"/>
    </source>
</evidence>
<keyword evidence="4" id="KW-1185">Reference proteome</keyword>
<name>A0A939FD32_9ACTN</name>
<proteinExistence type="predicted"/>
<reference evidence="3" key="1">
    <citation type="submission" date="2021-03" db="EMBL/GenBank/DDBJ databases">
        <title>Streptomyces poriferae sp. nov., a novel marine sponge-derived Actinobacteria species with anti-MRSA activity.</title>
        <authorList>
            <person name="Sandoval-Powers M."/>
            <person name="Kralova S."/>
            <person name="Nguyen G.-S."/>
            <person name="Fawwal D."/>
            <person name="Degnes K."/>
            <person name="Klinkenberg G."/>
            <person name="Sletta H."/>
            <person name="Wentzel A."/>
            <person name="Liles M.R."/>
        </authorList>
    </citation>
    <scope>NUCLEOTIDE SEQUENCE</scope>
    <source>
        <strain evidence="3">DSM 41794</strain>
    </source>
</reference>
<sequence length="76" mass="7628">MAGLVLIGVSVAYLGDVGGAWDTPSGIAVPAVVTGLIVAGAVNWAAYRLRRRRAARSASSETSDVPASTSGSQAIK</sequence>
<organism evidence="3 4">
    <name type="scientific">Streptomyces beijiangensis</name>
    <dbReference type="NCBI Taxonomy" id="163361"/>
    <lineage>
        <taxon>Bacteria</taxon>
        <taxon>Bacillati</taxon>
        <taxon>Actinomycetota</taxon>
        <taxon>Actinomycetes</taxon>
        <taxon>Kitasatosporales</taxon>
        <taxon>Streptomycetaceae</taxon>
        <taxon>Streptomyces</taxon>
    </lineage>
</organism>
<dbReference type="AlphaFoldDB" id="A0A939FD32"/>
<evidence type="ECO:0000256" key="2">
    <source>
        <dbReference type="SAM" id="Phobius"/>
    </source>
</evidence>
<dbReference type="EMBL" id="JAFLRJ010000461">
    <property type="protein sequence ID" value="MBO0516850.1"/>
    <property type="molecule type" value="Genomic_DNA"/>
</dbReference>
<evidence type="ECO:0000256" key="1">
    <source>
        <dbReference type="SAM" id="MobiDB-lite"/>
    </source>
</evidence>
<dbReference type="Proteomes" id="UP000664167">
    <property type="component" value="Unassembled WGS sequence"/>
</dbReference>